<keyword evidence="2" id="KW-0472">Membrane</keyword>
<dbReference type="Pfam" id="PF09527">
    <property type="entry name" value="ATPase_gene1"/>
    <property type="match status" value="1"/>
</dbReference>
<keyword evidence="2" id="KW-1133">Transmembrane helix</keyword>
<gene>
    <name evidence="3" type="ORF">QF025_006678</name>
</gene>
<feature type="compositionally biased region" description="Basic and acidic residues" evidence="1">
    <location>
        <begin position="1"/>
        <end position="12"/>
    </location>
</feature>
<feature type="transmembrane region" description="Helical" evidence="2">
    <location>
        <begin position="42"/>
        <end position="62"/>
    </location>
</feature>
<dbReference type="EMBL" id="JAVIZN010000002">
    <property type="protein sequence ID" value="MDR6207958.1"/>
    <property type="molecule type" value="Genomic_DNA"/>
</dbReference>
<feature type="transmembrane region" description="Helical" evidence="2">
    <location>
        <begin position="74"/>
        <end position="93"/>
    </location>
</feature>
<protein>
    <submittedName>
        <fullName evidence="3">ATP synthase protein I</fullName>
    </submittedName>
</protein>
<feature type="region of interest" description="Disordered" evidence="1">
    <location>
        <begin position="1"/>
        <end position="21"/>
    </location>
</feature>
<dbReference type="Proteomes" id="UP001245184">
    <property type="component" value="Unassembled WGS sequence"/>
</dbReference>
<dbReference type="AlphaFoldDB" id="A0ABD5CSG2"/>
<organism evidence="3 4">
    <name type="scientific">Paraburkholderia graminis</name>
    <dbReference type="NCBI Taxonomy" id="60548"/>
    <lineage>
        <taxon>Bacteria</taxon>
        <taxon>Pseudomonadati</taxon>
        <taxon>Pseudomonadota</taxon>
        <taxon>Betaproteobacteria</taxon>
        <taxon>Burkholderiales</taxon>
        <taxon>Burkholderiaceae</taxon>
        <taxon>Paraburkholderia</taxon>
    </lineage>
</organism>
<sequence length="105" mass="11720">MNEPRREERPSSEDTLAAAAQEAARRAARAREVPEPSLGSRLGQIGILGWAIVLPTLLGLALGRWLDRIFATRVFFSAPLLMAGAALGFWSAWKWMHRQQGEHRD</sequence>
<comment type="caution">
    <text evidence="3">The sequence shown here is derived from an EMBL/GenBank/DDBJ whole genome shotgun (WGS) entry which is preliminary data.</text>
</comment>
<reference evidence="3 4" key="1">
    <citation type="submission" date="2023-08" db="EMBL/GenBank/DDBJ databases">
        <title>Genome sequencing of plant associated microbes to promote plant fitness in Sorghum bicolor and Oryza sativa.</title>
        <authorList>
            <person name="Coleman-Derr D."/>
        </authorList>
    </citation>
    <scope>NUCLEOTIDE SEQUENCE [LARGE SCALE GENOMIC DNA]</scope>
    <source>
        <strain evidence="3 4">SLBN-33</strain>
    </source>
</reference>
<evidence type="ECO:0000256" key="1">
    <source>
        <dbReference type="SAM" id="MobiDB-lite"/>
    </source>
</evidence>
<dbReference type="InterPro" id="IPR032820">
    <property type="entry name" value="ATPase_put"/>
</dbReference>
<name>A0ABD5CSG2_9BURK</name>
<accession>A0ABD5CSG2</accession>
<keyword evidence="2" id="KW-0812">Transmembrane</keyword>
<dbReference type="RefSeq" id="WP_374709769.1">
    <property type="nucleotide sequence ID" value="NZ_JAVIZN010000002.1"/>
</dbReference>
<dbReference type="InterPro" id="IPR011744">
    <property type="entry name" value="ATPase_gene1"/>
</dbReference>
<dbReference type="NCBIfam" id="TIGR02230">
    <property type="entry name" value="ATPase_gene1"/>
    <property type="match status" value="1"/>
</dbReference>
<proteinExistence type="predicted"/>
<evidence type="ECO:0000256" key="2">
    <source>
        <dbReference type="SAM" id="Phobius"/>
    </source>
</evidence>
<evidence type="ECO:0000313" key="4">
    <source>
        <dbReference type="Proteomes" id="UP001245184"/>
    </source>
</evidence>
<evidence type="ECO:0000313" key="3">
    <source>
        <dbReference type="EMBL" id="MDR6207958.1"/>
    </source>
</evidence>